<dbReference type="InterPro" id="IPR036047">
    <property type="entry name" value="F-box-like_dom_sf"/>
</dbReference>
<dbReference type="EMBL" id="JAVHJM010000005">
    <property type="protein sequence ID" value="KAK6513986.1"/>
    <property type="molecule type" value="Genomic_DNA"/>
</dbReference>
<sequence length="461" mass="52156">MASTKPITPTDTLDPPISFITLPVEILHFIISYANWREVYNIMRVCKRLYQVAYGHLLEDLAFMSSGEPIEEFHISPARWRLLIYRDRLGSDVAPSLPWNGTRRVAFLGPEAFTSPGLLNMLQTKIKSGVMNLHHIEMDVSGISAYKTSPKGGIFCNFFDALKSYATDKPINKFSFSLKGSSVLFKMQELIQFDNVTSLYYTFDGTGSATSIFSRLGRLLTATPNLRKLSLWTEGISIGEEDIELVISLQTAFDHLYTLTELTLYHNFLKDSIFIVPPPNIIALQLQCDATPLWWSRFSRCKLPKVESLTLSRASSHSYPDYQRENVCHGIIFDQDGNFQIEDLAITTLKNFKGNFDTRGPSNLLELLLDKNPGMSTASIDGVLHQIISPRLSTIVSHINKRLIGYANSVADEYFEMWKAGQRGEELEKEFLKRSFEVLMKEALEGKMKEWDSVPSTASSE</sequence>
<dbReference type="SUPFAM" id="SSF52047">
    <property type="entry name" value="RNI-like"/>
    <property type="match status" value="1"/>
</dbReference>
<dbReference type="SUPFAM" id="SSF81383">
    <property type="entry name" value="F-box domain"/>
    <property type="match status" value="1"/>
</dbReference>
<keyword evidence="3" id="KW-1185">Reference proteome</keyword>
<evidence type="ECO:0000313" key="3">
    <source>
        <dbReference type="Proteomes" id="UP001307849"/>
    </source>
</evidence>
<proteinExistence type="predicted"/>
<gene>
    <name evidence="2" type="ORF">TWF506_008416</name>
</gene>
<dbReference type="Pfam" id="PF12937">
    <property type="entry name" value="F-box-like"/>
    <property type="match status" value="1"/>
</dbReference>
<accession>A0AAN8N997</accession>
<evidence type="ECO:0000259" key="1">
    <source>
        <dbReference type="PROSITE" id="PS50181"/>
    </source>
</evidence>
<name>A0AAN8N997_9PEZI</name>
<dbReference type="CDD" id="cd09917">
    <property type="entry name" value="F-box_SF"/>
    <property type="match status" value="1"/>
</dbReference>
<protein>
    <recommendedName>
        <fullName evidence="1">F-box domain-containing protein</fullName>
    </recommendedName>
</protein>
<organism evidence="2 3">
    <name type="scientific">Arthrobotrys conoides</name>
    <dbReference type="NCBI Taxonomy" id="74498"/>
    <lineage>
        <taxon>Eukaryota</taxon>
        <taxon>Fungi</taxon>
        <taxon>Dikarya</taxon>
        <taxon>Ascomycota</taxon>
        <taxon>Pezizomycotina</taxon>
        <taxon>Orbiliomycetes</taxon>
        <taxon>Orbiliales</taxon>
        <taxon>Orbiliaceae</taxon>
        <taxon>Arthrobotrys</taxon>
    </lineage>
</organism>
<reference evidence="2 3" key="1">
    <citation type="submission" date="2019-10" db="EMBL/GenBank/DDBJ databases">
        <authorList>
            <person name="Palmer J.M."/>
        </authorList>
    </citation>
    <scope>NUCLEOTIDE SEQUENCE [LARGE SCALE GENOMIC DNA]</scope>
    <source>
        <strain evidence="2 3">TWF506</strain>
    </source>
</reference>
<dbReference type="Proteomes" id="UP001307849">
    <property type="component" value="Unassembled WGS sequence"/>
</dbReference>
<dbReference type="PROSITE" id="PS50181">
    <property type="entry name" value="FBOX"/>
    <property type="match status" value="1"/>
</dbReference>
<evidence type="ECO:0000313" key="2">
    <source>
        <dbReference type="EMBL" id="KAK6513986.1"/>
    </source>
</evidence>
<dbReference type="InterPro" id="IPR001810">
    <property type="entry name" value="F-box_dom"/>
</dbReference>
<feature type="domain" description="F-box" evidence="1">
    <location>
        <begin position="16"/>
        <end position="66"/>
    </location>
</feature>
<comment type="caution">
    <text evidence="2">The sequence shown here is derived from an EMBL/GenBank/DDBJ whole genome shotgun (WGS) entry which is preliminary data.</text>
</comment>
<dbReference type="AlphaFoldDB" id="A0AAN8N997"/>